<dbReference type="InterPro" id="IPR041677">
    <property type="entry name" value="DNA2/NAM7_AAA_11"/>
</dbReference>
<dbReference type="InterPro" id="IPR045055">
    <property type="entry name" value="DNA2/NAM7-like"/>
</dbReference>
<organism evidence="3 4">
    <name type="scientific">Hydnum rufescens UP504</name>
    <dbReference type="NCBI Taxonomy" id="1448309"/>
    <lineage>
        <taxon>Eukaryota</taxon>
        <taxon>Fungi</taxon>
        <taxon>Dikarya</taxon>
        <taxon>Basidiomycota</taxon>
        <taxon>Agaricomycotina</taxon>
        <taxon>Agaricomycetes</taxon>
        <taxon>Cantharellales</taxon>
        <taxon>Hydnaceae</taxon>
        <taxon>Hydnum</taxon>
    </lineage>
</organism>
<proteinExistence type="predicted"/>
<evidence type="ECO:0000313" key="3">
    <source>
        <dbReference type="EMBL" id="KAF9504788.1"/>
    </source>
</evidence>
<dbReference type="InterPro" id="IPR041679">
    <property type="entry name" value="DNA2/NAM7-like_C"/>
</dbReference>
<feature type="domain" description="DNA2/NAM7 helicase-like C-terminal" evidence="2">
    <location>
        <begin position="129"/>
        <end position="329"/>
    </location>
</feature>
<evidence type="ECO:0000259" key="2">
    <source>
        <dbReference type="Pfam" id="PF13087"/>
    </source>
</evidence>
<name>A0A9P6DN47_9AGAM</name>
<protein>
    <recommendedName>
        <fullName evidence="5">DNA2/NAM7 helicase-like C-terminal domain-containing protein</fullName>
    </recommendedName>
</protein>
<sequence>MSAVDNVLERFLNQKPPIINESLIVRATTDIEKVASSMRRLAVSASEHDTPQGREQAAKALKKIKDARIVFSTCAGAGLGLVRKLEFGLVVVDEASQIVEPVALIPLVKGSERAILVGDQPASEVLNHDRSLFERLYLEADSPDVRKCMLDIQYRFNASLAAFPSKRFYEGRLRSGIDDSVRQIPPSAFPWPTKKVGRVFISCDTPESLGSSSKKNEGQVQLVKNIVRLLQAPPNSGPGAQKAPAVPKNSVSIALLTPYSRQSKELSNLNLVDCHAYTIDGVQGREFDIVIFSTVRCNEEGEIGFMDDERRLNVAWTRARYGRIVIGDRHTLEHHELWKDALQDCEEVVLPTD</sequence>
<evidence type="ECO:0000259" key="1">
    <source>
        <dbReference type="Pfam" id="PF13086"/>
    </source>
</evidence>
<dbReference type="AlphaFoldDB" id="A0A9P6DN47"/>
<dbReference type="PANTHER" id="PTHR10887:SF495">
    <property type="entry name" value="HELICASE SENATAXIN ISOFORM X1-RELATED"/>
    <property type="match status" value="1"/>
</dbReference>
<feature type="domain" description="DNA2/NAM7 helicase helicase" evidence="1">
    <location>
        <begin position="55"/>
        <end position="120"/>
    </location>
</feature>
<dbReference type="Pfam" id="PF13087">
    <property type="entry name" value="AAA_12"/>
    <property type="match status" value="1"/>
</dbReference>
<dbReference type="InterPro" id="IPR047187">
    <property type="entry name" value="SF1_C_Upf1"/>
</dbReference>
<reference evidence="3" key="1">
    <citation type="journal article" date="2020" name="Nat. Commun.">
        <title>Large-scale genome sequencing of mycorrhizal fungi provides insights into the early evolution of symbiotic traits.</title>
        <authorList>
            <person name="Miyauchi S."/>
            <person name="Kiss E."/>
            <person name="Kuo A."/>
            <person name="Drula E."/>
            <person name="Kohler A."/>
            <person name="Sanchez-Garcia M."/>
            <person name="Morin E."/>
            <person name="Andreopoulos B."/>
            <person name="Barry K.W."/>
            <person name="Bonito G."/>
            <person name="Buee M."/>
            <person name="Carver A."/>
            <person name="Chen C."/>
            <person name="Cichocki N."/>
            <person name="Clum A."/>
            <person name="Culley D."/>
            <person name="Crous P.W."/>
            <person name="Fauchery L."/>
            <person name="Girlanda M."/>
            <person name="Hayes R.D."/>
            <person name="Keri Z."/>
            <person name="LaButti K."/>
            <person name="Lipzen A."/>
            <person name="Lombard V."/>
            <person name="Magnuson J."/>
            <person name="Maillard F."/>
            <person name="Murat C."/>
            <person name="Nolan M."/>
            <person name="Ohm R.A."/>
            <person name="Pangilinan J."/>
            <person name="Pereira M.F."/>
            <person name="Perotto S."/>
            <person name="Peter M."/>
            <person name="Pfister S."/>
            <person name="Riley R."/>
            <person name="Sitrit Y."/>
            <person name="Stielow J.B."/>
            <person name="Szollosi G."/>
            <person name="Zifcakova L."/>
            <person name="Stursova M."/>
            <person name="Spatafora J.W."/>
            <person name="Tedersoo L."/>
            <person name="Vaario L.M."/>
            <person name="Yamada A."/>
            <person name="Yan M."/>
            <person name="Wang P."/>
            <person name="Xu J."/>
            <person name="Bruns T."/>
            <person name="Baldrian P."/>
            <person name="Vilgalys R."/>
            <person name="Dunand C."/>
            <person name="Henrissat B."/>
            <person name="Grigoriev I.V."/>
            <person name="Hibbett D."/>
            <person name="Nagy L.G."/>
            <person name="Martin F.M."/>
        </authorList>
    </citation>
    <scope>NUCLEOTIDE SEQUENCE</scope>
    <source>
        <strain evidence="3">UP504</strain>
    </source>
</reference>
<dbReference type="InterPro" id="IPR027417">
    <property type="entry name" value="P-loop_NTPase"/>
</dbReference>
<dbReference type="CDD" id="cd18808">
    <property type="entry name" value="SF1_C_Upf1"/>
    <property type="match status" value="1"/>
</dbReference>
<dbReference type="Proteomes" id="UP000886523">
    <property type="component" value="Unassembled WGS sequence"/>
</dbReference>
<dbReference type="EMBL" id="MU129195">
    <property type="protein sequence ID" value="KAF9504788.1"/>
    <property type="molecule type" value="Genomic_DNA"/>
</dbReference>
<dbReference type="Gene3D" id="3.40.50.300">
    <property type="entry name" value="P-loop containing nucleotide triphosphate hydrolases"/>
    <property type="match status" value="2"/>
</dbReference>
<dbReference type="OrthoDB" id="6513042at2759"/>
<evidence type="ECO:0008006" key="5">
    <source>
        <dbReference type="Google" id="ProtNLM"/>
    </source>
</evidence>
<keyword evidence="4" id="KW-1185">Reference proteome</keyword>
<dbReference type="Pfam" id="PF13086">
    <property type="entry name" value="AAA_11"/>
    <property type="match status" value="1"/>
</dbReference>
<evidence type="ECO:0000313" key="4">
    <source>
        <dbReference type="Proteomes" id="UP000886523"/>
    </source>
</evidence>
<gene>
    <name evidence="3" type="ORF">BS47DRAFT_1368546</name>
</gene>
<dbReference type="GO" id="GO:0004386">
    <property type="term" value="F:helicase activity"/>
    <property type="evidence" value="ECO:0007669"/>
    <property type="project" value="InterPro"/>
</dbReference>
<comment type="caution">
    <text evidence="3">The sequence shown here is derived from an EMBL/GenBank/DDBJ whole genome shotgun (WGS) entry which is preliminary data.</text>
</comment>
<accession>A0A9P6DN47</accession>
<dbReference type="SUPFAM" id="SSF52540">
    <property type="entry name" value="P-loop containing nucleoside triphosphate hydrolases"/>
    <property type="match status" value="1"/>
</dbReference>
<dbReference type="PANTHER" id="PTHR10887">
    <property type="entry name" value="DNA2/NAM7 HELICASE FAMILY"/>
    <property type="match status" value="1"/>
</dbReference>